<feature type="domain" description="Capsule synthesis protein CapA" evidence="3">
    <location>
        <begin position="8"/>
        <end position="335"/>
    </location>
</feature>
<gene>
    <name evidence="4" type="ORF">C8Q69DRAFT_154389</name>
</gene>
<dbReference type="SMART" id="SM00854">
    <property type="entry name" value="PGA_cap"/>
    <property type="match status" value="1"/>
</dbReference>
<evidence type="ECO:0000313" key="5">
    <source>
        <dbReference type="Proteomes" id="UP000283841"/>
    </source>
</evidence>
<dbReference type="PANTHER" id="PTHR33393:SF11">
    <property type="entry name" value="POLYGLUTAMINE SYNTHESIS ACCESSORY PROTEIN RV0574C-RELATED"/>
    <property type="match status" value="1"/>
</dbReference>
<dbReference type="AlphaFoldDB" id="A0A443I1L8"/>
<protein>
    <submittedName>
        <fullName evidence="4">Putative polyglutamate biosynthesis protein</fullName>
    </submittedName>
</protein>
<reference evidence="4 5" key="1">
    <citation type="journal article" date="2018" name="Front. Microbiol.">
        <title>Genomic and genetic insights into a cosmopolitan fungus, Paecilomyces variotii (Eurotiales).</title>
        <authorList>
            <person name="Urquhart A.S."/>
            <person name="Mondo S.J."/>
            <person name="Makela M.R."/>
            <person name="Hane J.K."/>
            <person name="Wiebenga A."/>
            <person name="He G."/>
            <person name="Mihaltcheva S."/>
            <person name="Pangilinan J."/>
            <person name="Lipzen A."/>
            <person name="Barry K."/>
            <person name="de Vries R.P."/>
            <person name="Grigoriev I.V."/>
            <person name="Idnurm A."/>
        </authorList>
    </citation>
    <scope>NUCLEOTIDE SEQUENCE [LARGE SCALE GENOMIC DNA]</scope>
    <source>
        <strain evidence="4 5">CBS 101075</strain>
    </source>
</reference>
<evidence type="ECO:0000313" key="4">
    <source>
        <dbReference type="EMBL" id="RWQ97927.1"/>
    </source>
</evidence>
<dbReference type="Pfam" id="PF09587">
    <property type="entry name" value="PGA_cap"/>
    <property type="match status" value="1"/>
</dbReference>
<evidence type="ECO:0000256" key="2">
    <source>
        <dbReference type="SAM" id="MobiDB-lite"/>
    </source>
</evidence>
<dbReference type="Proteomes" id="UP000283841">
    <property type="component" value="Unassembled WGS sequence"/>
</dbReference>
<name>A0A443I1L8_BYSSP</name>
<feature type="region of interest" description="Disordered" evidence="2">
    <location>
        <begin position="163"/>
        <end position="209"/>
    </location>
</feature>
<dbReference type="EMBL" id="RCNU01000002">
    <property type="protein sequence ID" value="RWQ97927.1"/>
    <property type="molecule type" value="Genomic_DNA"/>
</dbReference>
<accession>A0A443I1L8</accession>
<dbReference type="RefSeq" id="XP_028487572.1">
    <property type="nucleotide sequence ID" value="XM_028625585.1"/>
</dbReference>
<sequence length="441" mass="49641">MSNPRIFHLNFVGDVMLGRLVDQLFPQHVDNPSESRLVASFVARNPHLRNYNPASPWGSTLPLFHAADLNIINLETAITVHNVLWPHKAFNYRMHPANVAALKEARVDYASLANNHSLDFSPEGLIETAWTLRKARIAFAGAGETTDEAFRPAVLCLPRREFKHSSSNREQDGTSAQGATSSHEHHDDSKGSSDHNNNNNKRSKNECPDTSHTIHIYSAADHPRDWAAVPTFHFIDYTAKTFKRLKDRLTSYSSSSSSSSSNDADEPSLKIFSVHWGPNYAWQPHESTIRSLAHFLIDECGVDIVHGHSSHHIQGVEKYKNKLIIYGCGDFVDDYALNKEFRNDLGAVWRVVVRERSDSSFASSSSSLRHNQGGKKRAGLELVRLEIFPTRCDLFQAMLLDKDDRDHVWVREKIRKLSADLGTMVREDLGEEGQVIVDLEG</sequence>
<dbReference type="InterPro" id="IPR052169">
    <property type="entry name" value="CW_Biosynth-Accessory"/>
</dbReference>
<dbReference type="VEuPathDB" id="FungiDB:C8Q69DRAFT_154389"/>
<dbReference type="SUPFAM" id="SSF56300">
    <property type="entry name" value="Metallo-dependent phosphatases"/>
    <property type="match status" value="1"/>
</dbReference>
<dbReference type="STRING" id="264951.A0A443I1L8"/>
<dbReference type="InterPro" id="IPR029052">
    <property type="entry name" value="Metallo-depent_PP-like"/>
</dbReference>
<dbReference type="GeneID" id="39594862"/>
<feature type="compositionally biased region" description="Basic and acidic residues" evidence="2">
    <location>
        <begin position="163"/>
        <end position="172"/>
    </location>
</feature>
<evidence type="ECO:0000259" key="3">
    <source>
        <dbReference type="SMART" id="SM00854"/>
    </source>
</evidence>
<comment type="caution">
    <text evidence="4">The sequence shown here is derived from an EMBL/GenBank/DDBJ whole genome shotgun (WGS) entry which is preliminary data.</text>
</comment>
<dbReference type="CDD" id="cd07381">
    <property type="entry name" value="MPP_CapA"/>
    <property type="match status" value="1"/>
</dbReference>
<proteinExistence type="inferred from homology"/>
<dbReference type="PANTHER" id="PTHR33393">
    <property type="entry name" value="POLYGLUTAMINE SYNTHESIS ACCESSORY PROTEIN RV0574C-RELATED"/>
    <property type="match status" value="1"/>
</dbReference>
<evidence type="ECO:0000256" key="1">
    <source>
        <dbReference type="ARBA" id="ARBA00005662"/>
    </source>
</evidence>
<organism evidence="4 5">
    <name type="scientific">Byssochlamys spectabilis</name>
    <name type="common">Paecilomyces variotii</name>
    <dbReference type="NCBI Taxonomy" id="264951"/>
    <lineage>
        <taxon>Eukaryota</taxon>
        <taxon>Fungi</taxon>
        <taxon>Dikarya</taxon>
        <taxon>Ascomycota</taxon>
        <taxon>Pezizomycotina</taxon>
        <taxon>Eurotiomycetes</taxon>
        <taxon>Eurotiomycetidae</taxon>
        <taxon>Eurotiales</taxon>
        <taxon>Thermoascaceae</taxon>
        <taxon>Paecilomyces</taxon>
    </lineage>
</organism>
<feature type="compositionally biased region" description="Basic and acidic residues" evidence="2">
    <location>
        <begin position="182"/>
        <end position="193"/>
    </location>
</feature>
<dbReference type="InterPro" id="IPR019079">
    <property type="entry name" value="Capsule_synth_CapA"/>
</dbReference>
<keyword evidence="5" id="KW-1185">Reference proteome</keyword>
<comment type="similarity">
    <text evidence="1">Belongs to the CapA family.</text>
</comment>